<keyword evidence="1" id="KW-0378">Hydrolase</keyword>
<name>Q8RNY2_ACILW</name>
<dbReference type="EMBL" id="AF458984">
    <property type="protein sequence ID" value="AAM09643.1"/>
    <property type="molecule type" value="Genomic_DNA"/>
</dbReference>
<dbReference type="NCBIfam" id="TIGR02986">
    <property type="entry name" value="restrict_Alw26I"/>
    <property type="match status" value="1"/>
</dbReference>
<dbReference type="AlphaFoldDB" id="Q8RNY2"/>
<dbReference type="GO" id="GO:0004519">
    <property type="term" value="F:endonuclease activity"/>
    <property type="evidence" value="ECO:0007669"/>
    <property type="project" value="UniProtKB-KW"/>
</dbReference>
<protein>
    <submittedName>
        <fullName evidence="1">Restriction endonuclease</fullName>
    </submittedName>
</protein>
<dbReference type="REBASE" id="63">
    <property type="entry name" value="Alw26I"/>
</dbReference>
<gene>
    <name evidence="1" type="primary">alw26IR</name>
</gene>
<dbReference type="Pfam" id="PF09665">
    <property type="entry name" value="RE_Alw26IDE"/>
    <property type="match status" value="1"/>
</dbReference>
<organism evidence="1">
    <name type="scientific">Acinetobacter lwoffii</name>
    <dbReference type="NCBI Taxonomy" id="28090"/>
    <lineage>
        <taxon>Bacteria</taxon>
        <taxon>Pseudomonadati</taxon>
        <taxon>Pseudomonadota</taxon>
        <taxon>Gammaproteobacteria</taxon>
        <taxon>Moraxellales</taxon>
        <taxon>Moraxellaceae</taxon>
        <taxon>Acinetobacter</taxon>
    </lineage>
</organism>
<evidence type="ECO:0000313" key="1">
    <source>
        <dbReference type="EMBL" id="AAM09643.1"/>
    </source>
</evidence>
<proteinExistence type="predicted"/>
<keyword evidence="1" id="KW-0540">Nuclease</keyword>
<sequence>MARLEKVYSPEFQQYQKTIIEHPNYIGLEYAGSWVKAGKSPVGQNRKKWADQKIAELGITGSGIYAKLMYTIHPFKVKPCQTCGQTMSLDYVYPNKNFANKLTKTFPILTGKDLLTTSIYDILKVLNSDNNQELVFLLRSTLKRKDIENLDVQELVQCLIEESRSGLIKVLGPGAMSNFPDRFDGFHSYNRCCRSTEDTGRSVENLKSYTKDRRAYEAWSDGNHRAANQLMGDQVFSRTGLSADHLGPISLGFVHDPRFMKAMTSGENSSKRDRLILSDLVTMIDIESRENINASSWFCSIIWQSIKNDIQNGKITSNNDTLREYQTTLKKNKDLFFNILGYIASSKNGQEFLIWYLKDRYKFEDNYLYDYVLDTDIGSNTFGQIKSKTPRNLTARADGEEDRAIRIGLESIKDYASKNNRKIKEVLTENEEQVLDSIVLKLSQSGIFEEILTELKILMTVVQKRLLKYSLNI</sequence>
<reference evidence="1" key="1">
    <citation type="journal article" date="2002" name="Mol. Genet. Genomics">
        <title>Evolutionary relationship of Alw26I, Eco31I and Esp3I, restriction endonucleases that recognise overlapping sequences.</title>
        <authorList>
            <person name="Bitinaite J."/>
            <person name="Mitkaite G."/>
            <person name="Dauksaite V."/>
            <person name="Jakubauskas A."/>
            <person name="Timinskas A."/>
            <person name="Vaisvila R."/>
            <person name="Lubys A."/>
            <person name="Janulaitis A."/>
        </authorList>
    </citation>
    <scope>NUCLEOTIDE SEQUENCE</scope>
    <source>
        <strain evidence="1">RFL26</strain>
    </source>
</reference>
<accession>Q8RNY2</accession>
<dbReference type="InterPro" id="IPR014328">
    <property type="entry name" value="Restrct_endonuc_II_Alw26I"/>
</dbReference>
<keyword evidence="1" id="KW-0255">Endonuclease</keyword>